<protein>
    <submittedName>
        <fullName evidence="6">UPF0554 protein C2orf43 homolog</fullName>
    </submittedName>
</protein>
<comment type="caution">
    <text evidence="6">The sequence shown here is derived from an EMBL/GenBank/DDBJ whole genome shotgun (WGS) entry which is preliminary data.</text>
</comment>
<gene>
    <name evidence="6" type="ORF">IFM46972_00242</name>
</gene>
<keyword evidence="5" id="KW-0812">Transmembrane</keyword>
<evidence type="ECO:0000256" key="5">
    <source>
        <dbReference type="SAM" id="Phobius"/>
    </source>
</evidence>
<organism evidence="6 7">
    <name type="scientific">Aspergillus udagawae</name>
    <dbReference type="NCBI Taxonomy" id="91492"/>
    <lineage>
        <taxon>Eukaryota</taxon>
        <taxon>Fungi</taxon>
        <taxon>Dikarya</taxon>
        <taxon>Ascomycota</taxon>
        <taxon>Pezizomycotina</taxon>
        <taxon>Eurotiomycetes</taxon>
        <taxon>Eurotiomycetidae</taxon>
        <taxon>Eurotiales</taxon>
        <taxon>Aspergillaceae</taxon>
        <taxon>Aspergillus</taxon>
        <taxon>Aspergillus subgen. Fumigati</taxon>
    </lineage>
</organism>
<evidence type="ECO:0000256" key="2">
    <source>
        <dbReference type="ARBA" id="ARBA00008300"/>
    </source>
</evidence>
<accession>A0A8H3RG50</accession>
<evidence type="ECO:0000256" key="1">
    <source>
        <dbReference type="ARBA" id="ARBA00004502"/>
    </source>
</evidence>
<evidence type="ECO:0000313" key="7">
    <source>
        <dbReference type="Proteomes" id="UP000465221"/>
    </source>
</evidence>
<comment type="subcellular location">
    <subcellularLocation>
        <location evidence="1">Lipid droplet</location>
    </subcellularLocation>
</comment>
<dbReference type="InterPro" id="IPR029058">
    <property type="entry name" value="AB_hydrolase_fold"/>
</dbReference>
<dbReference type="InterPro" id="IPR019363">
    <property type="entry name" value="LDAH"/>
</dbReference>
<dbReference type="GO" id="GO:0005811">
    <property type="term" value="C:lipid droplet"/>
    <property type="evidence" value="ECO:0007669"/>
    <property type="project" value="UniProtKB-SubCell"/>
</dbReference>
<sequence length="386" mass="42401">MLRRYIASQIYRPTIRKMSTSPQPRITPDTFLHTVSLRKSRPGSTPSSSRVTIFMISGNPGLIGYYHIFLSLLADKLGSRGAQIQSSSHASEFQIYGHSLGGFELDQPENLEAGKRLFDLEDQICYVQGKLDGFLAGAETKQKVILVGHSVGSYIAMEILRRHRERSDAKAGAGADKADFDIVGGIMLFPTVVDIAKSPSGQKLTQLLYFIPQLALVVGFLARVLATLLPGALLRGLIKNVMGSPPDSAVGTTAAFIKSKRGVRQALFVPVPISRSLHISVGRASNGCRHMAADEMRTITSDKWSDDVWGVSTANEPLTRLFFYFGRNDHWVAERTRDEIIELRGRIEGGPTMSVCELGLPHAFCLRHNDIMAEKVADMIMDIVSA</sequence>
<keyword evidence="4" id="KW-0378">Hydrolase</keyword>
<dbReference type="Proteomes" id="UP000465221">
    <property type="component" value="Unassembled WGS sequence"/>
</dbReference>
<evidence type="ECO:0000256" key="4">
    <source>
        <dbReference type="ARBA" id="ARBA00022801"/>
    </source>
</evidence>
<dbReference type="Gene3D" id="3.40.50.1820">
    <property type="entry name" value="alpha/beta hydrolase"/>
    <property type="match status" value="1"/>
</dbReference>
<dbReference type="GO" id="GO:0019915">
    <property type="term" value="P:lipid storage"/>
    <property type="evidence" value="ECO:0007669"/>
    <property type="project" value="InterPro"/>
</dbReference>
<dbReference type="Pfam" id="PF10230">
    <property type="entry name" value="LIDHydrolase"/>
    <property type="match status" value="2"/>
</dbReference>
<proteinExistence type="inferred from homology"/>
<dbReference type="SUPFAM" id="SSF53474">
    <property type="entry name" value="alpha/beta-Hydrolases"/>
    <property type="match status" value="1"/>
</dbReference>
<keyword evidence="3" id="KW-0551">Lipid droplet</keyword>
<dbReference type="EMBL" id="BLKC01000001">
    <property type="protein sequence ID" value="GFF22306.1"/>
    <property type="molecule type" value="Genomic_DNA"/>
</dbReference>
<name>A0A8H3RG50_9EURO</name>
<dbReference type="PANTHER" id="PTHR13390">
    <property type="entry name" value="LIPASE"/>
    <property type="match status" value="1"/>
</dbReference>
<comment type="similarity">
    <text evidence="2">Belongs to the AB hydrolase superfamily. LDAH family.</text>
</comment>
<dbReference type="GO" id="GO:0016298">
    <property type="term" value="F:lipase activity"/>
    <property type="evidence" value="ECO:0007669"/>
    <property type="project" value="InterPro"/>
</dbReference>
<evidence type="ECO:0000256" key="3">
    <source>
        <dbReference type="ARBA" id="ARBA00022677"/>
    </source>
</evidence>
<keyword evidence="5" id="KW-0472">Membrane</keyword>
<keyword evidence="5" id="KW-1133">Transmembrane helix</keyword>
<reference evidence="6 7" key="1">
    <citation type="submission" date="2020-01" db="EMBL/GenBank/DDBJ databases">
        <title>Draft genome sequence of Aspergillus udagawae IFM 46972.</title>
        <authorList>
            <person name="Takahashi H."/>
            <person name="Yaguchi T."/>
        </authorList>
    </citation>
    <scope>NUCLEOTIDE SEQUENCE [LARGE SCALE GENOMIC DNA]</scope>
    <source>
        <strain evidence="6 7">IFM 46972</strain>
    </source>
</reference>
<dbReference type="AlphaFoldDB" id="A0A8H3RG50"/>
<feature type="transmembrane region" description="Helical" evidence="5">
    <location>
        <begin position="207"/>
        <end position="234"/>
    </location>
</feature>
<dbReference type="PANTHER" id="PTHR13390:SF0">
    <property type="entry name" value="LIPID DROPLET-ASSOCIATED HYDROLASE"/>
    <property type="match status" value="1"/>
</dbReference>
<evidence type="ECO:0000313" key="6">
    <source>
        <dbReference type="EMBL" id="GFF22306.1"/>
    </source>
</evidence>